<feature type="domain" description="BRCT" evidence="1">
    <location>
        <begin position="14"/>
        <end position="102"/>
    </location>
</feature>
<accession>A0A8J2KQX0</accession>
<sequence length="102" mass="11288">MPRSSLGFPSFGNDRLELFSRNRVRPMKFAIHLQERADEIKALVTALGGDVVSLGESPDVVIVEDDACISKPVESYPEDIIVTQQFIGDCIKDNCVVGMDKF</sequence>
<dbReference type="PROSITE" id="PS50172">
    <property type="entry name" value="BRCT"/>
    <property type="match status" value="1"/>
</dbReference>
<reference evidence="2" key="1">
    <citation type="submission" date="2021-06" db="EMBL/GenBank/DDBJ databases">
        <authorList>
            <person name="Hodson N. C."/>
            <person name="Mongue J. A."/>
            <person name="Jaron S. K."/>
        </authorList>
    </citation>
    <scope>NUCLEOTIDE SEQUENCE</scope>
</reference>
<dbReference type="AlphaFoldDB" id="A0A8J2KQX0"/>
<dbReference type="EMBL" id="CAJVCH010410449">
    <property type="protein sequence ID" value="CAG7818061.1"/>
    <property type="molecule type" value="Genomic_DNA"/>
</dbReference>
<keyword evidence="3" id="KW-1185">Reference proteome</keyword>
<protein>
    <recommendedName>
        <fullName evidence="1">BRCT domain-containing protein</fullName>
    </recommendedName>
</protein>
<dbReference type="Proteomes" id="UP000708208">
    <property type="component" value="Unassembled WGS sequence"/>
</dbReference>
<organism evidence="2 3">
    <name type="scientific">Allacma fusca</name>
    <dbReference type="NCBI Taxonomy" id="39272"/>
    <lineage>
        <taxon>Eukaryota</taxon>
        <taxon>Metazoa</taxon>
        <taxon>Ecdysozoa</taxon>
        <taxon>Arthropoda</taxon>
        <taxon>Hexapoda</taxon>
        <taxon>Collembola</taxon>
        <taxon>Symphypleona</taxon>
        <taxon>Sminthuridae</taxon>
        <taxon>Allacma</taxon>
    </lineage>
</organism>
<name>A0A8J2KQX0_9HEXA</name>
<feature type="non-terminal residue" evidence="2">
    <location>
        <position position="102"/>
    </location>
</feature>
<comment type="caution">
    <text evidence="2">The sequence shown here is derived from an EMBL/GenBank/DDBJ whole genome shotgun (WGS) entry which is preliminary data.</text>
</comment>
<evidence type="ECO:0000313" key="2">
    <source>
        <dbReference type="EMBL" id="CAG7818061.1"/>
    </source>
</evidence>
<evidence type="ECO:0000313" key="3">
    <source>
        <dbReference type="Proteomes" id="UP000708208"/>
    </source>
</evidence>
<gene>
    <name evidence="2" type="ORF">AFUS01_LOCUS28594</name>
</gene>
<proteinExistence type="predicted"/>
<evidence type="ECO:0000259" key="1">
    <source>
        <dbReference type="PROSITE" id="PS50172"/>
    </source>
</evidence>
<dbReference type="InterPro" id="IPR001357">
    <property type="entry name" value="BRCT_dom"/>
</dbReference>
<feature type="non-terminal residue" evidence="2">
    <location>
        <position position="1"/>
    </location>
</feature>